<keyword evidence="3" id="KW-1185">Reference proteome</keyword>
<proteinExistence type="predicted"/>
<evidence type="ECO:0000259" key="1">
    <source>
        <dbReference type="Pfam" id="PF17389"/>
    </source>
</evidence>
<comment type="caution">
    <text evidence="2">The sequence shown here is derived from an EMBL/GenBank/DDBJ whole genome shotgun (WGS) entry which is preliminary data.</text>
</comment>
<dbReference type="Proteomes" id="UP000538666">
    <property type="component" value="Unassembled WGS sequence"/>
</dbReference>
<dbReference type="SUPFAM" id="SSF48208">
    <property type="entry name" value="Six-hairpin glycosidases"/>
    <property type="match status" value="1"/>
</dbReference>
<dbReference type="InterPro" id="IPR008979">
    <property type="entry name" value="Galactose-bd-like_sf"/>
</dbReference>
<evidence type="ECO:0000313" key="3">
    <source>
        <dbReference type="Proteomes" id="UP000538666"/>
    </source>
</evidence>
<dbReference type="Pfam" id="PF17389">
    <property type="entry name" value="Bac_rhamnosid6H"/>
    <property type="match status" value="1"/>
</dbReference>
<dbReference type="SUPFAM" id="SSF49785">
    <property type="entry name" value="Galactose-binding domain-like"/>
    <property type="match status" value="1"/>
</dbReference>
<dbReference type="EMBL" id="JACHEK010000003">
    <property type="protein sequence ID" value="MBB6143960.1"/>
    <property type="molecule type" value="Genomic_DNA"/>
</dbReference>
<dbReference type="Gene3D" id="1.50.10.10">
    <property type="match status" value="1"/>
</dbReference>
<dbReference type="PANTHER" id="PTHR34987">
    <property type="entry name" value="C, PUTATIVE (AFU_ORTHOLOGUE AFUA_3G02880)-RELATED"/>
    <property type="match status" value="1"/>
</dbReference>
<sequence length="792" mass="87786">MASLISLSVCAAGAQTSRPLDARLEATHWPAAWIACPGAAERDPGVFYFRKELTLAAVPEHFWVHVSADNRFLLHVNGAYAGEGPARGDLFHWRFETIDLAPLLHSGKNVLAAVVWNFGYHAPVAQMSSRSGFMLQGNSAAEDIADTNDSWQARLERGREATGHEGLRDYYAAGPSERIDGRAMDWSWDQAAASEGWEQAKIIAHAAARDASDADNAWELTQDQLPPMEHRLVEAGQPVRASGIAGLPPFPLQPLEVAANSHVTLLLDNRVLQTAYPALTLSGGRNATIRVTYAEALYDAQGNKGNRNEIAGRHIEGITDEFIADGGQQRTFQPLWWRTWRYLQIDVATKDEPLHLENLKAWFSAYPFEERAKIGGDIPDLDGLWSTGWRTARLCAHETYMDAPYWEQMQYVGDTRIQALISYVMSGDSRLGRQAITNIDASRSIEGITQSRFPSSLPQFIPPFSLLWVGMVHDYWMYVDDEPLVRETLPHTRTAIDWFAARLRPDGLLGKMPWWEFGDWTTGYAGGAPPQDADGGSTFLTLQFVDALHDAAELETRFGSAERAAHYRQMIQAASAALNRSNWDEHSHLYADTPAKKAYSTEANVLAVLTDVAPKEEQAAILRKVLASSETHATTVGDESIPPLSQMSFYFRFYLSRALDHAGVADLYLDQLGPWRQMLGMGLSTWAETPEPTRSDCHAWSASPNYDLLTLVAGIAPDAVGFKHVRIAPHLGNLKHLDASMPHGAEEIHVHYELRGTKWIATVTLPSGLDGDFVWRGQVYSLHAGNQVFALP</sequence>
<organism evidence="2 3">
    <name type="scientific">Silvibacterium bohemicum</name>
    <dbReference type="NCBI Taxonomy" id="1577686"/>
    <lineage>
        <taxon>Bacteria</taxon>
        <taxon>Pseudomonadati</taxon>
        <taxon>Acidobacteriota</taxon>
        <taxon>Terriglobia</taxon>
        <taxon>Terriglobales</taxon>
        <taxon>Acidobacteriaceae</taxon>
        <taxon>Silvibacterium</taxon>
    </lineage>
</organism>
<dbReference type="Gene3D" id="2.60.420.10">
    <property type="entry name" value="Maltose phosphorylase, domain 3"/>
    <property type="match status" value="1"/>
</dbReference>
<dbReference type="GO" id="GO:0005975">
    <property type="term" value="P:carbohydrate metabolic process"/>
    <property type="evidence" value="ECO:0007669"/>
    <property type="project" value="InterPro"/>
</dbReference>
<dbReference type="AlphaFoldDB" id="A0A841JS24"/>
<dbReference type="PANTHER" id="PTHR34987:SF2">
    <property type="entry name" value="B, PUTATIVE (AFU_ORTHOLOGUE AFUA_7G05040)-RELATED"/>
    <property type="match status" value="1"/>
</dbReference>
<evidence type="ECO:0000313" key="2">
    <source>
        <dbReference type="EMBL" id="MBB6143960.1"/>
    </source>
</evidence>
<dbReference type="InterPro" id="IPR035396">
    <property type="entry name" value="Bac_rhamnosid6H"/>
</dbReference>
<reference evidence="2 3" key="1">
    <citation type="submission" date="2020-08" db="EMBL/GenBank/DDBJ databases">
        <title>Genomic Encyclopedia of Type Strains, Phase IV (KMG-IV): sequencing the most valuable type-strain genomes for metagenomic binning, comparative biology and taxonomic classification.</title>
        <authorList>
            <person name="Goeker M."/>
        </authorList>
    </citation>
    <scope>NUCLEOTIDE SEQUENCE [LARGE SCALE GENOMIC DNA]</scope>
    <source>
        <strain evidence="2 3">DSM 103733</strain>
    </source>
</reference>
<dbReference type="InterPro" id="IPR012341">
    <property type="entry name" value="6hp_glycosidase-like_sf"/>
</dbReference>
<dbReference type="RefSeq" id="WP_050058481.1">
    <property type="nucleotide sequence ID" value="NZ_JACHEK010000003.1"/>
</dbReference>
<name>A0A841JS24_9BACT</name>
<feature type="domain" description="Alpha-L-rhamnosidase six-hairpin glycosidase" evidence="1">
    <location>
        <begin position="377"/>
        <end position="704"/>
    </location>
</feature>
<dbReference type="Gene3D" id="2.60.120.260">
    <property type="entry name" value="Galactose-binding domain-like"/>
    <property type="match status" value="2"/>
</dbReference>
<dbReference type="InterPro" id="IPR008928">
    <property type="entry name" value="6-hairpin_glycosidase_sf"/>
</dbReference>
<gene>
    <name evidence="2" type="ORF">HNQ77_001909</name>
</gene>
<protein>
    <recommendedName>
        <fullName evidence="1">Alpha-L-rhamnosidase six-hairpin glycosidase domain-containing protein</fullName>
    </recommendedName>
</protein>
<accession>A0A841JS24</accession>